<evidence type="ECO:0000313" key="2">
    <source>
        <dbReference type="Proteomes" id="UP000256999"/>
    </source>
</evidence>
<sequence>MWVNFNDTVSMNTLRIIIFLAFYFLLVAWSSSAELSFKPFATLPKHIAEQVIAIYPISKYYQHFIVASASGELFILNASKRQPELTPLNHKLLTEKDNSRLLAIALHPNFDTREQNGYHKFYSAHQAAIDQANTKASRIVGRQFNKDSLEQDIVLKEWQLSDSIDLEEVTVREVLRIGLPTSTTAKVQLAFNPYHRAWDDNFGLLYIGLSAIKGFATSPLYSGSILRIKPEQFGLKPYTVPPTNPYVENAEVNQEIFRFKLSQLGHFTWPDRVNETLWIDHQDEQTHKISRASNPLSTVFRYKNLEISDFQILPYYGNQADQLFGSTLVVSVHQDQPYLVSLTKHASSSDYQLTPIIPLGVELPVKLFHDAVGGVLMYQPSTGILSRLVNNLADSKETLVTDSNTGLDKLIVFLIMLSLTSWGLWHTYRRINKRRFSVTSFYQQQFNHLELSSDHSVIHLFKPHQSVPSKSLAIGNLAGIKLLINNISVVELSIQQGMTNDFDNIWRQTCNVEKREKMTDGKLRHIQLAITDSERQIYLVSLYLRKGDNRISKASYQAALVNAVDWAWRLSALLAPETTEQRETSSDVIIDKSRPIKTRKTFLNCSALAKAKASSPLSSENTVNNSDNENEEKCVEESKVEAKTEQIADTTHAQKADVDDFHLFSTTNTTEEPGALAENSGLTRGQTDTQIILALEKLVSLKKQNYLTEEEFEQAKAKLLNGLM</sequence>
<reference evidence="1 2" key="1">
    <citation type="submission" date="2018-08" db="EMBL/GenBank/DDBJ databases">
        <title>Thalassotalea euphylliae genome.</title>
        <authorList>
            <person name="Summers S."/>
            <person name="Rice S.A."/>
            <person name="Freckelton M.L."/>
            <person name="Nedved B.T."/>
            <person name="Hadfield M.G."/>
        </authorList>
    </citation>
    <scope>NUCLEOTIDE SEQUENCE [LARGE SCALE GENOMIC DNA]</scope>
    <source>
        <strain evidence="1 2">H2</strain>
    </source>
</reference>
<protein>
    <recommendedName>
        <fullName evidence="3">SHOCT domain-containing protein</fullName>
    </recommendedName>
</protein>
<dbReference type="InterPro" id="IPR011042">
    <property type="entry name" value="6-blade_b-propeller_TolB-like"/>
</dbReference>
<dbReference type="Gene3D" id="2.120.10.30">
    <property type="entry name" value="TolB, C-terminal domain"/>
    <property type="match status" value="1"/>
</dbReference>
<dbReference type="AlphaFoldDB" id="A0A3E0UKA3"/>
<gene>
    <name evidence="1" type="ORF">DXX92_18125</name>
</gene>
<proteinExistence type="predicted"/>
<comment type="caution">
    <text evidence="1">The sequence shown here is derived from an EMBL/GenBank/DDBJ whole genome shotgun (WGS) entry which is preliminary data.</text>
</comment>
<name>A0A3E0UKA3_9GAMM</name>
<dbReference type="EMBL" id="QUOV01000001">
    <property type="protein sequence ID" value="REL37077.1"/>
    <property type="molecule type" value="Genomic_DNA"/>
</dbReference>
<organism evidence="1 2">
    <name type="scientific">Thalassotalea euphylliae</name>
    <dbReference type="NCBI Taxonomy" id="1655234"/>
    <lineage>
        <taxon>Bacteria</taxon>
        <taxon>Pseudomonadati</taxon>
        <taxon>Pseudomonadota</taxon>
        <taxon>Gammaproteobacteria</taxon>
        <taxon>Alteromonadales</taxon>
        <taxon>Colwelliaceae</taxon>
        <taxon>Thalassotalea</taxon>
    </lineage>
</organism>
<evidence type="ECO:0008006" key="3">
    <source>
        <dbReference type="Google" id="ProtNLM"/>
    </source>
</evidence>
<dbReference type="Proteomes" id="UP000256999">
    <property type="component" value="Unassembled WGS sequence"/>
</dbReference>
<evidence type="ECO:0000313" key="1">
    <source>
        <dbReference type="EMBL" id="REL37077.1"/>
    </source>
</evidence>
<accession>A0A3E0UKA3</accession>